<feature type="non-terminal residue" evidence="1">
    <location>
        <position position="30"/>
    </location>
</feature>
<proteinExistence type="predicted"/>
<accession>G5Q8I2</accession>
<protein>
    <submittedName>
        <fullName evidence="1">Uncharacterized protein</fullName>
    </submittedName>
</protein>
<sequence>MVQADIWREITFTKTVFIHSTKMLYTQNNS</sequence>
<reference evidence="1 2" key="1">
    <citation type="journal article" date="2011" name="BMC Genomics">
        <title>Genome sequencing reveals diversification of virulence factor content and possible host adaptation in distinct subpopulations of Salmonella enterica.</title>
        <authorList>
            <person name="den Bakker H.C."/>
            <person name="Moreno Switt A.I."/>
            <person name="Govoni G."/>
            <person name="Cummings C.A."/>
            <person name="Ranieri M.L."/>
            <person name="Degoricija L."/>
            <person name="Hoelzer K."/>
            <person name="Rodriguez-Rivera L.D."/>
            <person name="Brown S."/>
            <person name="Bolchacova E."/>
            <person name="Furtado M.R."/>
            <person name="Wiedmann M."/>
        </authorList>
    </citation>
    <scope>NUCLEOTIDE SEQUENCE [LARGE SCALE GENOMIC DNA]</scope>
    <source>
        <strain evidence="1 2">S5-403</strain>
    </source>
</reference>
<dbReference type="AlphaFoldDB" id="G5Q8I2"/>
<evidence type="ECO:0000313" key="1">
    <source>
        <dbReference type="EMBL" id="EHC74627.1"/>
    </source>
</evidence>
<organism evidence="1 2">
    <name type="scientific">Salmonella enterica subsp. enterica serovar Montevideo str. S5-403</name>
    <dbReference type="NCBI Taxonomy" id="913242"/>
    <lineage>
        <taxon>Bacteria</taxon>
        <taxon>Pseudomonadati</taxon>
        <taxon>Pseudomonadota</taxon>
        <taxon>Gammaproteobacteria</taxon>
        <taxon>Enterobacterales</taxon>
        <taxon>Enterobacteriaceae</taxon>
        <taxon>Salmonella</taxon>
    </lineage>
</organism>
<name>G5Q8I2_SALMO</name>
<comment type="caution">
    <text evidence="1">The sequence shown here is derived from an EMBL/GenBank/DDBJ whole genome shotgun (WGS) entry which is preliminary data.</text>
</comment>
<dbReference type="EMBL" id="AFCS01001050">
    <property type="protein sequence ID" value="EHC74627.1"/>
    <property type="molecule type" value="Genomic_DNA"/>
</dbReference>
<evidence type="ECO:0000313" key="2">
    <source>
        <dbReference type="Proteomes" id="UP000003221"/>
    </source>
</evidence>
<gene>
    <name evidence="1" type="ORF">LTSEMON_4685</name>
</gene>
<dbReference type="Proteomes" id="UP000003221">
    <property type="component" value="Unassembled WGS sequence"/>
</dbReference>